<feature type="transmembrane region" description="Helical" evidence="2">
    <location>
        <begin position="55"/>
        <end position="77"/>
    </location>
</feature>
<dbReference type="Proteomes" id="UP001500221">
    <property type="component" value="Unassembled WGS sequence"/>
</dbReference>
<protein>
    <submittedName>
        <fullName evidence="3">Uncharacterized protein</fullName>
    </submittedName>
</protein>
<feature type="transmembrane region" description="Helical" evidence="2">
    <location>
        <begin position="20"/>
        <end position="43"/>
    </location>
</feature>
<sequence>MAGGKRAGARPKRRLRPGLLVLALGVTAAVVAWGYLVLAAIDFGATARGGDDDAWWFLGLASLGAVACLFLALLLLARIARAIGLTRPPERDDAASSTPSAPGGRRAAR</sequence>
<proteinExistence type="predicted"/>
<evidence type="ECO:0000313" key="3">
    <source>
        <dbReference type="EMBL" id="GAA5145855.1"/>
    </source>
</evidence>
<evidence type="ECO:0000256" key="1">
    <source>
        <dbReference type="SAM" id="MobiDB-lite"/>
    </source>
</evidence>
<dbReference type="RefSeq" id="WP_345456632.1">
    <property type="nucleotide sequence ID" value="NZ_BAABKG010000002.1"/>
</dbReference>
<keyword evidence="2" id="KW-0472">Membrane</keyword>
<evidence type="ECO:0000256" key="2">
    <source>
        <dbReference type="SAM" id="Phobius"/>
    </source>
</evidence>
<accession>A0ABP9PFP6</accession>
<reference evidence="4" key="1">
    <citation type="journal article" date="2019" name="Int. J. Syst. Evol. Microbiol.">
        <title>The Global Catalogue of Microorganisms (GCM) 10K type strain sequencing project: providing services to taxonomists for standard genome sequencing and annotation.</title>
        <authorList>
            <consortium name="The Broad Institute Genomics Platform"/>
            <consortium name="The Broad Institute Genome Sequencing Center for Infectious Disease"/>
            <person name="Wu L."/>
            <person name="Ma J."/>
        </authorList>
    </citation>
    <scope>NUCLEOTIDE SEQUENCE [LARGE SCALE GENOMIC DNA]</scope>
    <source>
        <strain evidence="4">JCM 18459</strain>
    </source>
</reference>
<dbReference type="EMBL" id="BAABKG010000002">
    <property type="protein sequence ID" value="GAA5145855.1"/>
    <property type="molecule type" value="Genomic_DNA"/>
</dbReference>
<feature type="region of interest" description="Disordered" evidence="1">
    <location>
        <begin position="88"/>
        <end position="109"/>
    </location>
</feature>
<name>A0ABP9PFP6_9ACTN</name>
<keyword evidence="2" id="KW-1133">Transmembrane helix</keyword>
<organism evidence="3 4">
    <name type="scientific">Nocardioides marinquilinus</name>
    <dbReference type="NCBI Taxonomy" id="1210400"/>
    <lineage>
        <taxon>Bacteria</taxon>
        <taxon>Bacillati</taxon>
        <taxon>Actinomycetota</taxon>
        <taxon>Actinomycetes</taxon>
        <taxon>Propionibacteriales</taxon>
        <taxon>Nocardioidaceae</taxon>
        <taxon>Nocardioides</taxon>
    </lineage>
</organism>
<comment type="caution">
    <text evidence="3">The sequence shown here is derived from an EMBL/GenBank/DDBJ whole genome shotgun (WGS) entry which is preliminary data.</text>
</comment>
<gene>
    <name evidence="3" type="ORF">GCM10023340_15860</name>
</gene>
<keyword evidence="2" id="KW-0812">Transmembrane</keyword>
<keyword evidence="4" id="KW-1185">Reference proteome</keyword>
<evidence type="ECO:0000313" key="4">
    <source>
        <dbReference type="Proteomes" id="UP001500221"/>
    </source>
</evidence>